<evidence type="ECO:0000313" key="1">
    <source>
        <dbReference type="EMBL" id="KAF2723575.1"/>
    </source>
</evidence>
<dbReference type="EMBL" id="MU003775">
    <property type="protein sequence ID" value="KAF2723575.1"/>
    <property type="molecule type" value="Genomic_DNA"/>
</dbReference>
<sequence>MSNVLGISLTTFAPILGWVLALHVPCISYQIARNLIYLRFALMMLSVTTSDAYMSFGSAIVNVAGLNCLPSPNLADDVPLRQTPAFSTPRAPLYVQHERDDTI</sequence>
<protein>
    <submittedName>
        <fullName evidence="1">Uncharacterized protein</fullName>
    </submittedName>
</protein>
<name>A0A9P4QCB4_9PEZI</name>
<dbReference type="AlphaFoldDB" id="A0A9P4QCB4"/>
<evidence type="ECO:0000313" key="2">
    <source>
        <dbReference type="Proteomes" id="UP000799441"/>
    </source>
</evidence>
<gene>
    <name evidence="1" type="ORF">K431DRAFT_14730</name>
</gene>
<reference evidence="1" key="1">
    <citation type="journal article" date="2020" name="Stud. Mycol.">
        <title>101 Dothideomycetes genomes: a test case for predicting lifestyles and emergence of pathogens.</title>
        <authorList>
            <person name="Haridas S."/>
            <person name="Albert R."/>
            <person name="Binder M."/>
            <person name="Bloem J."/>
            <person name="Labutti K."/>
            <person name="Salamov A."/>
            <person name="Andreopoulos B."/>
            <person name="Baker S."/>
            <person name="Barry K."/>
            <person name="Bills G."/>
            <person name="Bluhm B."/>
            <person name="Cannon C."/>
            <person name="Castanera R."/>
            <person name="Culley D."/>
            <person name="Daum C."/>
            <person name="Ezra D."/>
            <person name="Gonzalez J."/>
            <person name="Henrissat B."/>
            <person name="Kuo A."/>
            <person name="Liang C."/>
            <person name="Lipzen A."/>
            <person name="Lutzoni F."/>
            <person name="Magnuson J."/>
            <person name="Mondo S."/>
            <person name="Nolan M."/>
            <person name="Ohm R."/>
            <person name="Pangilinan J."/>
            <person name="Park H.-J."/>
            <person name="Ramirez L."/>
            <person name="Alfaro M."/>
            <person name="Sun H."/>
            <person name="Tritt A."/>
            <person name="Yoshinaga Y."/>
            <person name="Zwiers L.-H."/>
            <person name="Turgeon B."/>
            <person name="Goodwin S."/>
            <person name="Spatafora J."/>
            <person name="Crous P."/>
            <person name="Grigoriev I."/>
        </authorList>
    </citation>
    <scope>NUCLEOTIDE SEQUENCE</scope>
    <source>
        <strain evidence="1">CBS 116435</strain>
    </source>
</reference>
<keyword evidence="2" id="KW-1185">Reference proteome</keyword>
<comment type="caution">
    <text evidence="1">The sequence shown here is derived from an EMBL/GenBank/DDBJ whole genome shotgun (WGS) entry which is preliminary data.</text>
</comment>
<accession>A0A9P4QCB4</accession>
<proteinExistence type="predicted"/>
<dbReference type="Proteomes" id="UP000799441">
    <property type="component" value="Unassembled WGS sequence"/>
</dbReference>
<organism evidence="1 2">
    <name type="scientific">Polychaeton citri CBS 116435</name>
    <dbReference type="NCBI Taxonomy" id="1314669"/>
    <lineage>
        <taxon>Eukaryota</taxon>
        <taxon>Fungi</taxon>
        <taxon>Dikarya</taxon>
        <taxon>Ascomycota</taxon>
        <taxon>Pezizomycotina</taxon>
        <taxon>Dothideomycetes</taxon>
        <taxon>Dothideomycetidae</taxon>
        <taxon>Capnodiales</taxon>
        <taxon>Capnodiaceae</taxon>
        <taxon>Polychaeton</taxon>
    </lineage>
</organism>